<feature type="domain" description="F-box protein AT5G49610-like beta-propeller" evidence="1">
    <location>
        <begin position="40"/>
        <end position="171"/>
    </location>
</feature>
<evidence type="ECO:0000313" key="2">
    <source>
        <dbReference type="EMBL" id="GJM89602.1"/>
    </source>
</evidence>
<reference evidence="2" key="2">
    <citation type="submission" date="2021-12" db="EMBL/GenBank/DDBJ databases">
        <title>Resequencing data analysis of finger millet.</title>
        <authorList>
            <person name="Hatakeyama M."/>
            <person name="Aluri S."/>
            <person name="Balachadran M.T."/>
            <person name="Sivarajan S.R."/>
            <person name="Poveda L."/>
            <person name="Shimizu-Inatsugi R."/>
            <person name="Schlapbach R."/>
            <person name="Sreeman S.M."/>
            <person name="Shimizu K.K."/>
        </authorList>
    </citation>
    <scope>NUCLEOTIDE SEQUENCE</scope>
</reference>
<gene>
    <name evidence="2" type="primary">ga05810</name>
    <name evidence="2" type="ORF">PR202_ga05810</name>
</gene>
<dbReference type="Proteomes" id="UP001054889">
    <property type="component" value="Unassembled WGS sequence"/>
</dbReference>
<evidence type="ECO:0000259" key="1">
    <source>
        <dbReference type="Pfam" id="PF23635"/>
    </source>
</evidence>
<name>A0AAV5BUL4_ELECO</name>
<comment type="caution">
    <text evidence="2">The sequence shown here is derived from an EMBL/GenBank/DDBJ whole genome shotgun (WGS) entry which is preliminary data.</text>
</comment>
<accession>A0AAV5BUL4</accession>
<organism evidence="2 3">
    <name type="scientific">Eleusine coracana subsp. coracana</name>
    <dbReference type="NCBI Taxonomy" id="191504"/>
    <lineage>
        <taxon>Eukaryota</taxon>
        <taxon>Viridiplantae</taxon>
        <taxon>Streptophyta</taxon>
        <taxon>Embryophyta</taxon>
        <taxon>Tracheophyta</taxon>
        <taxon>Spermatophyta</taxon>
        <taxon>Magnoliopsida</taxon>
        <taxon>Liliopsida</taxon>
        <taxon>Poales</taxon>
        <taxon>Poaceae</taxon>
        <taxon>PACMAD clade</taxon>
        <taxon>Chloridoideae</taxon>
        <taxon>Cynodonteae</taxon>
        <taxon>Eleusininae</taxon>
        <taxon>Eleusine</taxon>
    </lineage>
</organism>
<proteinExistence type="predicted"/>
<dbReference type="InterPro" id="IPR056594">
    <property type="entry name" value="AT5G49610-like_b-prop"/>
</dbReference>
<sequence>MHQPDLLESVVRRARSHLELDILEEICPYVSRIGYFFLDSSLVELPEEVEVEVGDSHSHLSCVDDLLYLIIVKGDHVHVWSREMDGGNIWSLMNSIYLREMCHEMPKEELNSAVKLCRGGMQAELAHLCIGHAVYLLDCKRKTLQKVYDMGSKNVRLIRLVSFLMVWPPVFPLIN</sequence>
<dbReference type="EMBL" id="BQKI01000002">
    <property type="protein sequence ID" value="GJM89602.1"/>
    <property type="molecule type" value="Genomic_DNA"/>
</dbReference>
<keyword evidence="3" id="KW-1185">Reference proteome</keyword>
<evidence type="ECO:0000313" key="3">
    <source>
        <dbReference type="Proteomes" id="UP001054889"/>
    </source>
</evidence>
<dbReference type="AlphaFoldDB" id="A0AAV5BUL4"/>
<dbReference type="Pfam" id="PF23635">
    <property type="entry name" value="Beta-prop_AT5G49610-like"/>
    <property type="match status" value="1"/>
</dbReference>
<protein>
    <recommendedName>
        <fullName evidence="1">F-box protein AT5G49610-like beta-propeller domain-containing protein</fullName>
    </recommendedName>
</protein>
<reference evidence="2" key="1">
    <citation type="journal article" date="2018" name="DNA Res.">
        <title>Multiple hybrid de novo genome assembly of finger millet, an orphan allotetraploid crop.</title>
        <authorList>
            <person name="Hatakeyama M."/>
            <person name="Aluri S."/>
            <person name="Balachadran M.T."/>
            <person name="Sivarajan S.R."/>
            <person name="Patrignani A."/>
            <person name="Gruter S."/>
            <person name="Poveda L."/>
            <person name="Shimizu-Inatsugi R."/>
            <person name="Baeten J."/>
            <person name="Francoijs K.J."/>
            <person name="Nataraja K.N."/>
            <person name="Reddy Y.A.N."/>
            <person name="Phadnis S."/>
            <person name="Ravikumar R.L."/>
            <person name="Schlapbach R."/>
            <person name="Sreeman S.M."/>
            <person name="Shimizu K.K."/>
        </authorList>
    </citation>
    <scope>NUCLEOTIDE SEQUENCE</scope>
</reference>